<proteinExistence type="predicted"/>
<keyword evidence="1" id="KW-1133">Transmembrane helix</keyword>
<organism evidence="2">
    <name type="scientific">Arundo donax</name>
    <name type="common">Giant reed</name>
    <name type="synonym">Donax arundinaceus</name>
    <dbReference type="NCBI Taxonomy" id="35708"/>
    <lineage>
        <taxon>Eukaryota</taxon>
        <taxon>Viridiplantae</taxon>
        <taxon>Streptophyta</taxon>
        <taxon>Embryophyta</taxon>
        <taxon>Tracheophyta</taxon>
        <taxon>Spermatophyta</taxon>
        <taxon>Magnoliopsida</taxon>
        <taxon>Liliopsida</taxon>
        <taxon>Poales</taxon>
        <taxon>Poaceae</taxon>
        <taxon>PACMAD clade</taxon>
        <taxon>Arundinoideae</taxon>
        <taxon>Arundineae</taxon>
        <taxon>Arundo</taxon>
    </lineage>
</organism>
<sequence length="39" mass="4197">MLLYRLNVASSLAMHTLHHLVSALLGVCFLIAGKKSKGC</sequence>
<keyword evidence="1" id="KW-0812">Transmembrane</keyword>
<protein>
    <submittedName>
        <fullName evidence="2">Uncharacterized protein</fullName>
    </submittedName>
</protein>
<evidence type="ECO:0000256" key="1">
    <source>
        <dbReference type="SAM" id="Phobius"/>
    </source>
</evidence>
<dbReference type="AlphaFoldDB" id="A0A0A9H9D4"/>
<evidence type="ECO:0000313" key="2">
    <source>
        <dbReference type="EMBL" id="JAE31451.1"/>
    </source>
</evidence>
<reference evidence="2" key="1">
    <citation type="submission" date="2014-09" db="EMBL/GenBank/DDBJ databases">
        <authorList>
            <person name="Magalhaes I.L.F."/>
            <person name="Oliveira U."/>
            <person name="Santos F.R."/>
            <person name="Vidigal T.H.D.A."/>
            <person name="Brescovit A.D."/>
            <person name="Santos A.J."/>
        </authorList>
    </citation>
    <scope>NUCLEOTIDE SEQUENCE</scope>
    <source>
        <tissue evidence="2">Shoot tissue taken approximately 20 cm above the soil surface</tissue>
    </source>
</reference>
<keyword evidence="1" id="KW-0472">Membrane</keyword>
<feature type="transmembrane region" description="Helical" evidence="1">
    <location>
        <begin position="12"/>
        <end position="32"/>
    </location>
</feature>
<reference evidence="2" key="2">
    <citation type="journal article" date="2015" name="Data Brief">
        <title>Shoot transcriptome of the giant reed, Arundo donax.</title>
        <authorList>
            <person name="Barrero R.A."/>
            <person name="Guerrero F.D."/>
            <person name="Moolhuijzen P."/>
            <person name="Goolsby J.A."/>
            <person name="Tidwell J."/>
            <person name="Bellgard S.E."/>
            <person name="Bellgard M.I."/>
        </authorList>
    </citation>
    <scope>NUCLEOTIDE SEQUENCE</scope>
    <source>
        <tissue evidence="2">Shoot tissue taken approximately 20 cm above the soil surface</tissue>
    </source>
</reference>
<dbReference type="EMBL" id="GBRH01166445">
    <property type="protein sequence ID" value="JAE31451.1"/>
    <property type="molecule type" value="Transcribed_RNA"/>
</dbReference>
<accession>A0A0A9H9D4</accession>
<name>A0A0A9H9D4_ARUDO</name>